<dbReference type="InterPro" id="IPR045010">
    <property type="entry name" value="MDR_fam"/>
</dbReference>
<dbReference type="OrthoDB" id="809632at2759"/>
<dbReference type="InterPro" id="IPR036291">
    <property type="entry name" value="NAD(P)-bd_dom_sf"/>
</dbReference>
<dbReference type="GO" id="GO:0016628">
    <property type="term" value="F:oxidoreductase activity, acting on the CH-CH group of donors, NAD or NADP as acceptor"/>
    <property type="evidence" value="ECO:0007669"/>
    <property type="project" value="InterPro"/>
</dbReference>
<organism evidence="2 3">
    <name type="scientific">Coprinellus micaceus</name>
    <name type="common">Glistening ink-cap mushroom</name>
    <name type="synonym">Coprinus micaceus</name>
    <dbReference type="NCBI Taxonomy" id="71717"/>
    <lineage>
        <taxon>Eukaryota</taxon>
        <taxon>Fungi</taxon>
        <taxon>Dikarya</taxon>
        <taxon>Basidiomycota</taxon>
        <taxon>Agaricomycotina</taxon>
        <taxon>Agaricomycetes</taxon>
        <taxon>Agaricomycetidae</taxon>
        <taxon>Agaricales</taxon>
        <taxon>Agaricineae</taxon>
        <taxon>Psathyrellaceae</taxon>
        <taxon>Coprinellus</taxon>
    </lineage>
</organism>
<comment type="caution">
    <text evidence="2">The sequence shown here is derived from an EMBL/GenBank/DDBJ whole genome shotgun (WGS) entry which is preliminary data.</text>
</comment>
<dbReference type="Proteomes" id="UP000298030">
    <property type="component" value="Unassembled WGS sequence"/>
</dbReference>
<dbReference type="AlphaFoldDB" id="A0A4Y7SSD3"/>
<dbReference type="SMART" id="SM00829">
    <property type="entry name" value="PKS_ER"/>
    <property type="match status" value="1"/>
</dbReference>
<gene>
    <name evidence="2" type="ORF">FA13DRAFT_1669170</name>
</gene>
<dbReference type="PANTHER" id="PTHR43205:SF7">
    <property type="entry name" value="PROSTAGLANDIN REDUCTASE 1"/>
    <property type="match status" value="1"/>
</dbReference>
<evidence type="ECO:0000313" key="2">
    <source>
        <dbReference type="EMBL" id="TEB24767.1"/>
    </source>
</evidence>
<proteinExistence type="predicted"/>
<accession>A0A4Y7SSD3</accession>
<dbReference type="InterPro" id="IPR020843">
    <property type="entry name" value="ER"/>
</dbReference>
<dbReference type="EMBL" id="QPFP01000063">
    <property type="protein sequence ID" value="TEB24767.1"/>
    <property type="molecule type" value="Genomic_DNA"/>
</dbReference>
<keyword evidence="3" id="KW-1185">Reference proteome</keyword>
<dbReference type="Gene3D" id="3.40.50.720">
    <property type="entry name" value="NAD(P)-binding Rossmann-like Domain"/>
    <property type="match status" value="1"/>
</dbReference>
<dbReference type="Pfam" id="PF00107">
    <property type="entry name" value="ADH_zinc_N"/>
    <property type="match status" value="1"/>
</dbReference>
<dbReference type="SUPFAM" id="SSF51735">
    <property type="entry name" value="NAD(P)-binding Rossmann-fold domains"/>
    <property type="match status" value="1"/>
</dbReference>
<dbReference type="CDD" id="cd05288">
    <property type="entry name" value="PGDH"/>
    <property type="match status" value="1"/>
</dbReference>
<protein>
    <submittedName>
        <fullName evidence="2">NAD(P)-binding protein</fullName>
    </submittedName>
</protein>
<sequence>MGVALVLRSEVPSVVAGSHVTGFMPFQEYPLLPKEMAGMLMPLNNPRGLPWSTFVGVLGGTGQTAWMAWEEFAKAKKGQTAFVTTAGGAVGSIVVQIAKLAGMKVIASTGSDDKVAYVKELGADVVFNYKTIDTKAVLEKEGPIDVFWDNVGGTTLDLALDNANTGARFIECGMISGYNSPDLKPAAPKNIMKVIEKCISMHGFILPFLFAKEGLLGKFWSVMPGLVEEGKVKGREQVWRGLEKWGEAMHAVLTGANTGKAVVVVADE</sequence>
<reference evidence="2 3" key="1">
    <citation type="journal article" date="2019" name="Nat. Ecol. Evol.">
        <title>Megaphylogeny resolves global patterns of mushroom evolution.</title>
        <authorList>
            <person name="Varga T."/>
            <person name="Krizsan K."/>
            <person name="Foldi C."/>
            <person name="Dima B."/>
            <person name="Sanchez-Garcia M."/>
            <person name="Sanchez-Ramirez S."/>
            <person name="Szollosi G.J."/>
            <person name="Szarkandi J.G."/>
            <person name="Papp V."/>
            <person name="Albert L."/>
            <person name="Andreopoulos W."/>
            <person name="Angelini C."/>
            <person name="Antonin V."/>
            <person name="Barry K.W."/>
            <person name="Bougher N.L."/>
            <person name="Buchanan P."/>
            <person name="Buyck B."/>
            <person name="Bense V."/>
            <person name="Catcheside P."/>
            <person name="Chovatia M."/>
            <person name="Cooper J."/>
            <person name="Damon W."/>
            <person name="Desjardin D."/>
            <person name="Finy P."/>
            <person name="Geml J."/>
            <person name="Haridas S."/>
            <person name="Hughes K."/>
            <person name="Justo A."/>
            <person name="Karasinski D."/>
            <person name="Kautmanova I."/>
            <person name="Kiss B."/>
            <person name="Kocsube S."/>
            <person name="Kotiranta H."/>
            <person name="LaButti K.M."/>
            <person name="Lechner B.E."/>
            <person name="Liimatainen K."/>
            <person name="Lipzen A."/>
            <person name="Lukacs Z."/>
            <person name="Mihaltcheva S."/>
            <person name="Morgado L.N."/>
            <person name="Niskanen T."/>
            <person name="Noordeloos M.E."/>
            <person name="Ohm R.A."/>
            <person name="Ortiz-Santana B."/>
            <person name="Ovrebo C."/>
            <person name="Racz N."/>
            <person name="Riley R."/>
            <person name="Savchenko A."/>
            <person name="Shiryaev A."/>
            <person name="Soop K."/>
            <person name="Spirin V."/>
            <person name="Szebenyi C."/>
            <person name="Tomsovsky M."/>
            <person name="Tulloss R.E."/>
            <person name="Uehling J."/>
            <person name="Grigoriev I.V."/>
            <person name="Vagvolgyi C."/>
            <person name="Papp T."/>
            <person name="Martin F.M."/>
            <person name="Miettinen O."/>
            <person name="Hibbett D.S."/>
            <person name="Nagy L.G."/>
        </authorList>
    </citation>
    <scope>NUCLEOTIDE SEQUENCE [LARGE SCALE GENOMIC DNA]</scope>
    <source>
        <strain evidence="2 3">FP101781</strain>
    </source>
</reference>
<evidence type="ECO:0000259" key="1">
    <source>
        <dbReference type="SMART" id="SM00829"/>
    </source>
</evidence>
<dbReference type="STRING" id="71717.A0A4Y7SSD3"/>
<dbReference type="PANTHER" id="PTHR43205">
    <property type="entry name" value="PROSTAGLANDIN REDUCTASE"/>
    <property type="match status" value="1"/>
</dbReference>
<evidence type="ECO:0000313" key="3">
    <source>
        <dbReference type="Proteomes" id="UP000298030"/>
    </source>
</evidence>
<feature type="domain" description="Enoyl reductase (ER)" evidence="1">
    <location>
        <begin position="2"/>
        <end position="263"/>
    </location>
</feature>
<dbReference type="InterPro" id="IPR013149">
    <property type="entry name" value="ADH-like_C"/>
</dbReference>
<dbReference type="Gene3D" id="3.90.180.10">
    <property type="entry name" value="Medium-chain alcohol dehydrogenases, catalytic domain"/>
    <property type="match status" value="1"/>
</dbReference>
<name>A0A4Y7SSD3_COPMI</name>